<dbReference type="PANTHER" id="PTHR48228">
    <property type="entry name" value="SUCCINYL-COA--D-CITRAMALATE COA-TRANSFERASE"/>
    <property type="match status" value="1"/>
</dbReference>
<dbReference type="InterPro" id="IPR044855">
    <property type="entry name" value="CoA-Trfase_III_dom3_sf"/>
</dbReference>
<dbReference type="EMBL" id="KC181133">
    <property type="protein sequence ID" value="AGB51429.1"/>
    <property type="molecule type" value="Genomic_DNA"/>
</dbReference>
<name>L0L0C2_9NOCA</name>
<feature type="region of interest" description="Disordered" evidence="1">
    <location>
        <begin position="339"/>
        <end position="366"/>
    </location>
</feature>
<accession>L0L0C2</accession>
<reference evidence="2" key="1">
    <citation type="journal article" date="2013" name="Appl. Environ. Microbiol.">
        <title>Microbial gutta-percha degradation shares common steps with rubber degradation by Nocardia nova SH22a.</title>
        <authorList>
            <person name="Luo Q."/>
            <person name="Hiessl S."/>
            <person name="Poehlein A."/>
            <person name="Steinbuchel A."/>
        </authorList>
    </citation>
    <scope>NUCLEOTIDE SEQUENCE</scope>
    <source>
        <strain evidence="2">SH22a</strain>
    </source>
</reference>
<proteinExistence type="predicted"/>
<dbReference type="AlphaFoldDB" id="L0L0C2"/>
<dbReference type="PANTHER" id="PTHR48228:SF5">
    <property type="entry name" value="ALPHA-METHYLACYL-COA RACEMASE"/>
    <property type="match status" value="1"/>
</dbReference>
<evidence type="ECO:0000256" key="1">
    <source>
        <dbReference type="SAM" id="MobiDB-lite"/>
    </source>
</evidence>
<dbReference type="SUPFAM" id="SSF89796">
    <property type="entry name" value="CoA-transferase family III (CaiB/BaiF)"/>
    <property type="match status" value="1"/>
</dbReference>
<evidence type="ECO:0000313" key="2">
    <source>
        <dbReference type="EMBL" id="AGB51429.1"/>
    </source>
</evidence>
<dbReference type="InterPro" id="IPR023606">
    <property type="entry name" value="CoA-Trfase_III_dom_1_sf"/>
</dbReference>
<dbReference type="InterPro" id="IPR003673">
    <property type="entry name" value="CoA-Trfase_fam_III"/>
</dbReference>
<dbReference type="GO" id="GO:0003824">
    <property type="term" value="F:catalytic activity"/>
    <property type="evidence" value="ECO:0007669"/>
    <property type="project" value="InterPro"/>
</dbReference>
<sequence length="366" mass="39291">MSTSSTNTGQGPLAGIKVVELAGIGPGPHAALLLADLGADVVRVQRPGLLPGFMERPQWRGRTIVEANLKDPADIEKVLGLVEKADVLLEGFRPGVTERMGLGPDTALERNPRLVYGRMTGWGQFGPLADRAGHDINYISLTGVLNAIGRKGERPVPPLNMVGDFGGGSMFLVMGVLSALVERSVSGKGQVIDSAMIDGALSLSHMIWGMRGMGLWSDERGTNLLDTGMAFYDTYETSDGKYMAVGCIEPQFYAEFLKGLEIDPEGLPAQIDPNGQDQLRKLFTEKFKTKTRDEWTAIFDGTDACTTPVLTFTEAIANGHITARESLVEIDGVVQHAPAPRFSRTQGGTPTPPPSTATPIDEVWAN</sequence>
<organism evidence="2">
    <name type="scientific">Nocardia nova</name>
    <dbReference type="NCBI Taxonomy" id="37330"/>
    <lineage>
        <taxon>Bacteria</taxon>
        <taxon>Bacillati</taxon>
        <taxon>Actinomycetota</taxon>
        <taxon>Actinomycetes</taxon>
        <taxon>Mycobacteriales</taxon>
        <taxon>Nocardiaceae</taxon>
        <taxon>Nocardia</taxon>
    </lineage>
</organism>
<dbReference type="Gene3D" id="3.40.50.10540">
    <property type="entry name" value="Crotonobetainyl-coa:carnitine coa-transferase, domain 1"/>
    <property type="match status" value="1"/>
</dbReference>
<dbReference type="InterPro" id="IPR050509">
    <property type="entry name" value="CoA-transferase_III"/>
</dbReference>
<dbReference type="Gene3D" id="3.30.1540.10">
    <property type="entry name" value="formyl-coa transferase, domain 3"/>
    <property type="match status" value="1"/>
</dbReference>
<protein>
    <submittedName>
        <fullName evidence="2">Alpha-methylacyl-CoA racemase</fullName>
    </submittedName>
</protein>
<dbReference type="Pfam" id="PF02515">
    <property type="entry name" value="CoA_transf_3"/>
    <property type="match status" value="1"/>
</dbReference>